<proteinExistence type="predicted"/>
<dbReference type="eggNOG" id="ENOG50335R8">
    <property type="taxonomic scope" value="Bacteria"/>
</dbReference>
<dbReference type="KEGG" id="pbo:PACID_07590"/>
<feature type="transmembrane region" description="Helical" evidence="2">
    <location>
        <begin position="71"/>
        <end position="89"/>
    </location>
</feature>
<feature type="region of interest" description="Disordered" evidence="1">
    <location>
        <begin position="1"/>
        <end position="62"/>
    </location>
</feature>
<gene>
    <name evidence="3" type="ordered locus">PACID_07590</name>
</gene>
<reference evidence="3 4" key="1">
    <citation type="journal article" date="2012" name="BMC Genomics">
        <title>The genome sequence of Propionibacterium acidipropionici provides insights into its biotechnological and industrial potential.</title>
        <authorList>
            <person name="Parizzi L.P."/>
            <person name="Grassi M.C."/>
            <person name="Llerena L.A."/>
            <person name="Carazzolle M.F."/>
            <person name="Queiroz V.L."/>
            <person name="Lunardi I."/>
            <person name="Zeidler A.F."/>
            <person name="Teixeira P.J."/>
            <person name="Mieczkowski P."/>
            <person name="Rincones J."/>
            <person name="Pereira G.A."/>
        </authorList>
    </citation>
    <scope>NUCLEOTIDE SEQUENCE [LARGE SCALE GENOMIC DNA]</scope>
    <source>
        <strain evidence="4">ATCC 4875 / DSM 20272 / JCM 6432 / NBRC 12425 / NCIMB 8070</strain>
    </source>
</reference>
<accession>K7S1Y6</accession>
<protein>
    <recommendedName>
        <fullName evidence="5">DUF4352 domain-containing protein</fullName>
    </recommendedName>
</protein>
<feature type="compositionally biased region" description="Polar residues" evidence="1">
    <location>
        <begin position="1"/>
        <end position="32"/>
    </location>
</feature>
<evidence type="ECO:0000256" key="2">
    <source>
        <dbReference type="SAM" id="Phobius"/>
    </source>
</evidence>
<dbReference type="STRING" id="1171373.PACID_07590"/>
<keyword evidence="2" id="KW-1133">Transmembrane helix</keyword>
<evidence type="ECO:0000256" key="1">
    <source>
        <dbReference type="SAM" id="MobiDB-lite"/>
    </source>
</evidence>
<dbReference type="HOGENOM" id="CLU_098279_0_0_11"/>
<feature type="region of interest" description="Disordered" evidence="1">
    <location>
        <begin position="92"/>
        <end position="114"/>
    </location>
</feature>
<keyword evidence="2" id="KW-0812">Transmembrane</keyword>
<dbReference type="PATRIC" id="fig|1171373.8.peg.767"/>
<evidence type="ECO:0000313" key="3">
    <source>
        <dbReference type="EMBL" id="AFV88597.1"/>
    </source>
</evidence>
<evidence type="ECO:0000313" key="4">
    <source>
        <dbReference type="Proteomes" id="UP000000214"/>
    </source>
</evidence>
<organism evidence="3 4">
    <name type="scientific">Acidipropionibacterium acidipropionici (strain ATCC 4875 / DSM 20272 / JCM 6432 / NBRC 12425 / NCIMB 8070 / 4)</name>
    <name type="common">Propionibacterium acidipropionici</name>
    <dbReference type="NCBI Taxonomy" id="1171373"/>
    <lineage>
        <taxon>Bacteria</taxon>
        <taxon>Bacillati</taxon>
        <taxon>Actinomycetota</taxon>
        <taxon>Actinomycetes</taxon>
        <taxon>Propionibacteriales</taxon>
        <taxon>Propionibacteriaceae</taxon>
        <taxon>Acidipropionibacterium</taxon>
    </lineage>
</organism>
<sequence>MSQQPPGYPQNPEQPMGNQPPQKQYGSYQDPYQQVPGHQYIGYAEGQSFQQSPQSFQQPPQKPKKSIWKRWWMICIYVLVGIMIISNLGGGESASQTDDAGHGSNSPSAASSAGAAAGSKGAVATFGGAFAYQDGLSVTVSAPKDYQPSEYSSDEGRFDTYVKFDVRVVNNTGKPWDPGMFNATVQSDNEEGEQIFDSEGGLDGAPSTKLLNGREVRFTVGYGVANPKDIVMEVNPDFVHTAVMFQS</sequence>
<feature type="compositionally biased region" description="Low complexity" evidence="1">
    <location>
        <begin position="47"/>
        <end position="59"/>
    </location>
</feature>
<keyword evidence="2" id="KW-0472">Membrane</keyword>
<dbReference type="AlphaFoldDB" id="K7S1Y6"/>
<name>K7S1Y6_ACIA4</name>
<dbReference type="EMBL" id="CP003493">
    <property type="protein sequence ID" value="AFV88597.1"/>
    <property type="molecule type" value="Genomic_DNA"/>
</dbReference>
<dbReference type="RefSeq" id="WP_015069510.1">
    <property type="nucleotide sequence ID" value="NC_019395.1"/>
</dbReference>
<evidence type="ECO:0008006" key="5">
    <source>
        <dbReference type="Google" id="ProtNLM"/>
    </source>
</evidence>
<dbReference type="GeneID" id="88083646"/>
<dbReference type="Proteomes" id="UP000000214">
    <property type="component" value="Chromosome"/>
</dbReference>
<feature type="compositionally biased region" description="Low complexity" evidence="1">
    <location>
        <begin position="102"/>
        <end position="114"/>
    </location>
</feature>